<reference evidence="10" key="1">
    <citation type="submission" date="2017-02" db="EMBL/GenBank/DDBJ databases">
        <authorList>
            <person name="Varghese N."/>
            <person name="Submissions S."/>
        </authorList>
    </citation>
    <scope>NUCLEOTIDE SEQUENCE [LARGE SCALE GENOMIC DNA]</scope>
    <source>
        <strain evidence="10">DSM 24967</strain>
    </source>
</reference>
<dbReference type="CDD" id="cd06854">
    <property type="entry name" value="GT_WbpL_WbcO_like"/>
    <property type="match status" value="1"/>
</dbReference>
<keyword evidence="3 9" id="KW-0808">Transferase</keyword>
<name>A0A1T5ANV3_9BACT</name>
<feature type="transmembrane region" description="Helical" evidence="8">
    <location>
        <begin position="143"/>
        <end position="162"/>
    </location>
</feature>
<dbReference type="GO" id="GO:0046872">
    <property type="term" value="F:metal ion binding"/>
    <property type="evidence" value="ECO:0007669"/>
    <property type="project" value="UniProtKB-KW"/>
</dbReference>
<feature type="transmembrane region" description="Helical" evidence="8">
    <location>
        <begin position="267"/>
        <end position="286"/>
    </location>
</feature>
<keyword evidence="4 8" id="KW-0812">Transmembrane</keyword>
<dbReference type="GO" id="GO:0005886">
    <property type="term" value="C:plasma membrane"/>
    <property type="evidence" value="ECO:0007669"/>
    <property type="project" value="UniProtKB-SubCell"/>
</dbReference>
<keyword evidence="2" id="KW-1003">Cell membrane</keyword>
<feature type="binding site" evidence="7">
    <location>
        <position position="195"/>
    </location>
    <ligand>
        <name>Mg(2+)</name>
        <dbReference type="ChEBI" id="CHEBI:18420"/>
    </ligand>
</feature>
<dbReference type="AlphaFoldDB" id="A0A1T5ANV3"/>
<feature type="transmembrane region" description="Helical" evidence="8">
    <location>
        <begin position="117"/>
        <end position="136"/>
    </location>
</feature>
<dbReference type="GO" id="GO:0016780">
    <property type="term" value="F:phosphotransferase activity, for other substituted phosphate groups"/>
    <property type="evidence" value="ECO:0007669"/>
    <property type="project" value="InterPro"/>
</dbReference>
<dbReference type="EMBL" id="FUYQ01000004">
    <property type="protein sequence ID" value="SKB36731.1"/>
    <property type="molecule type" value="Genomic_DNA"/>
</dbReference>
<evidence type="ECO:0000313" key="10">
    <source>
        <dbReference type="Proteomes" id="UP000190852"/>
    </source>
</evidence>
<keyword evidence="10" id="KW-1185">Reference proteome</keyword>
<sequence>MEWNLIYKIFGLLFFSELAYFKVADRLNIIDKPNKRSSHERITLLGGGVVFYFGVLLYSIWFNVPYHWYFSGLTLIAGISFLDDIRPIPSKIRLVFHFAAMMLMFQEWGLFSGTPLWYILAGLIFCTGIINAYNFMDGINGLTGVYSFVIILVLEYINTQIVHFIDSAYLGTVLISLAVFIFFNFRKNAKCFAGDVGSVGIAFIILFALGKLILVTKDPSYLIVLAVYGVDTILTIVHRIMLKENILEAHRKHAYQLMANELKMPHVLVSSIYAAVQALIIAGYFIFTDFRWLYFACVIAVLSIAYVIFMRKYFKIHVKAMEAKQSHS</sequence>
<feature type="binding site" evidence="7">
    <location>
        <position position="134"/>
    </location>
    <ligand>
        <name>Mg(2+)</name>
        <dbReference type="ChEBI" id="CHEBI:18420"/>
    </ligand>
</feature>
<feature type="transmembrane region" description="Helical" evidence="8">
    <location>
        <begin position="42"/>
        <end position="60"/>
    </location>
</feature>
<comment type="subcellular location">
    <subcellularLocation>
        <location evidence="1">Cell membrane</location>
        <topology evidence="1">Multi-pass membrane protein</topology>
    </subcellularLocation>
</comment>
<dbReference type="Proteomes" id="UP000190852">
    <property type="component" value="Unassembled WGS sequence"/>
</dbReference>
<keyword evidence="7" id="KW-0479">Metal-binding</keyword>
<comment type="cofactor">
    <cofactor evidence="7">
        <name>Mg(2+)</name>
        <dbReference type="ChEBI" id="CHEBI:18420"/>
    </cofactor>
</comment>
<keyword evidence="6 8" id="KW-0472">Membrane</keyword>
<evidence type="ECO:0000313" key="9">
    <source>
        <dbReference type="EMBL" id="SKB36731.1"/>
    </source>
</evidence>
<feature type="transmembrane region" description="Helical" evidence="8">
    <location>
        <begin position="6"/>
        <end position="21"/>
    </location>
</feature>
<evidence type="ECO:0000256" key="1">
    <source>
        <dbReference type="ARBA" id="ARBA00004651"/>
    </source>
</evidence>
<dbReference type="RefSeq" id="WP_079682487.1">
    <property type="nucleotide sequence ID" value="NZ_FUYQ01000004.1"/>
</dbReference>
<keyword evidence="7" id="KW-0460">Magnesium</keyword>
<evidence type="ECO:0000256" key="7">
    <source>
        <dbReference type="PIRSR" id="PIRSR600715-1"/>
    </source>
</evidence>
<evidence type="ECO:0000256" key="8">
    <source>
        <dbReference type="SAM" id="Phobius"/>
    </source>
</evidence>
<proteinExistence type="predicted"/>
<keyword evidence="5 8" id="KW-1133">Transmembrane helix</keyword>
<dbReference type="GO" id="GO:0009103">
    <property type="term" value="P:lipopolysaccharide biosynthetic process"/>
    <property type="evidence" value="ECO:0007669"/>
    <property type="project" value="TreeGrafter"/>
</dbReference>
<feature type="transmembrane region" description="Helical" evidence="8">
    <location>
        <begin position="168"/>
        <end position="185"/>
    </location>
</feature>
<organism evidence="9 10">
    <name type="scientific">Parabacteroides chartae</name>
    <dbReference type="NCBI Taxonomy" id="1037355"/>
    <lineage>
        <taxon>Bacteria</taxon>
        <taxon>Pseudomonadati</taxon>
        <taxon>Bacteroidota</taxon>
        <taxon>Bacteroidia</taxon>
        <taxon>Bacteroidales</taxon>
        <taxon>Tannerellaceae</taxon>
        <taxon>Parabacteroides</taxon>
    </lineage>
</organism>
<dbReference type="InterPro" id="IPR000715">
    <property type="entry name" value="Glycosyl_transferase_4"/>
</dbReference>
<feature type="transmembrane region" description="Helical" evidence="8">
    <location>
        <begin position="292"/>
        <end position="309"/>
    </location>
</feature>
<evidence type="ECO:0000256" key="4">
    <source>
        <dbReference type="ARBA" id="ARBA00022692"/>
    </source>
</evidence>
<evidence type="ECO:0000256" key="3">
    <source>
        <dbReference type="ARBA" id="ARBA00022679"/>
    </source>
</evidence>
<dbReference type="Pfam" id="PF00953">
    <property type="entry name" value="Glycos_transf_4"/>
    <property type="match status" value="1"/>
</dbReference>
<protein>
    <submittedName>
        <fullName evidence="9">UDP-N-acetylmuramyl pentapeptide phosphotransferase/UDP-N-acetylglucosamine-1-phosphate transferase</fullName>
    </submittedName>
</protein>
<dbReference type="PANTHER" id="PTHR22926">
    <property type="entry name" value="PHOSPHO-N-ACETYLMURAMOYL-PENTAPEPTIDE-TRANSFERASE"/>
    <property type="match status" value="1"/>
</dbReference>
<gene>
    <name evidence="9" type="ORF">SAMN05660349_00789</name>
</gene>
<evidence type="ECO:0000256" key="2">
    <source>
        <dbReference type="ARBA" id="ARBA00022475"/>
    </source>
</evidence>
<dbReference type="GO" id="GO:0044038">
    <property type="term" value="P:cell wall macromolecule biosynthetic process"/>
    <property type="evidence" value="ECO:0007669"/>
    <property type="project" value="TreeGrafter"/>
</dbReference>
<accession>A0A1T5ANV3</accession>
<dbReference type="PANTHER" id="PTHR22926:SF3">
    <property type="entry name" value="UNDECAPRENYL-PHOSPHATE ALPHA-N-ACETYLGLUCOSAMINYL 1-PHOSPHATE TRANSFERASE"/>
    <property type="match status" value="1"/>
</dbReference>
<dbReference type="GO" id="GO:0071555">
    <property type="term" value="P:cell wall organization"/>
    <property type="evidence" value="ECO:0007669"/>
    <property type="project" value="TreeGrafter"/>
</dbReference>
<evidence type="ECO:0000256" key="6">
    <source>
        <dbReference type="ARBA" id="ARBA00023136"/>
    </source>
</evidence>
<feature type="transmembrane region" description="Helical" evidence="8">
    <location>
        <begin position="220"/>
        <end position="242"/>
    </location>
</feature>
<feature type="transmembrane region" description="Helical" evidence="8">
    <location>
        <begin position="192"/>
        <end position="214"/>
    </location>
</feature>
<evidence type="ECO:0000256" key="5">
    <source>
        <dbReference type="ARBA" id="ARBA00022989"/>
    </source>
</evidence>